<dbReference type="AlphaFoldDB" id="A0A4P6JZJ1"/>
<feature type="signal peptide" evidence="2">
    <location>
        <begin position="1"/>
        <end position="29"/>
    </location>
</feature>
<evidence type="ECO:0000256" key="2">
    <source>
        <dbReference type="SAM" id="SignalP"/>
    </source>
</evidence>
<sequence>MKQFGKVGAAVATLAMAAAMLSTGGSAHADSTGMRAIRNGLHPSEAQPTTVVKRKTVGFVTVNPPFAARATVACPDGYQATYGGYTTDLYPDASSFNRTLNGPRLDASGTQVGWITEINIQSAQRGTLTVYVNCRLDSKDTINTTSAPAQTSSSVQTSPIRTTSPVQTSPVQMASPVQTSPIRTMSPMETSPIQTSPMPVGR</sequence>
<accession>A0A4P6JZJ1</accession>
<organism evidence="3 4">
    <name type="scientific">Ktedonosporobacter rubrisoli</name>
    <dbReference type="NCBI Taxonomy" id="2509675"/>
    <lineage>
        <taxon>Bacteria</taxon>
        <taxon>Bacillati</taxon>
        <taxon>Chloroflexota</taxon>
        <taxon>Ktedonobacteria</taxon>
        <taxon>Ktedonobacterales</taxon>
        <taxon>Ktedonosporobacteraceae</taxon>
        <taxon>Ktedonosporobacter</taxon>
    </lineage>
</organism>
<reference evidence="3 4" key="1">
    <citation type="submission" date="2019-01" db="EMBL/GenBank/DDBJ databases">
        <title>Ktedonosporobacter rubrisoli SCAWS-G2.</title>
        <authorList>
            <person name="Huang Y."/>
            <person name="Yan B."/>
        </authorList>
    </citation>
    <scope>NUCLEOTIDE SEQUENCE [LARGE SCALE GENOMIC DNA]</scope>
    <source>
        <strain evidence="3 4">SCAWS-G2</strain>
    </source>
</reference>
<dbReference type="KEGG" id="kbs:EPA93_35070"/>
<keyword evidence="2" id="KW-0732">Signal</keyword>
<evidence type="ECO:0000313" key="3">
    <source>
        <dbReference type="EMBL" id="QBD80913.1"/>
    </source>
</evidence>
<dbReference type="Proteomes" id="UP000290365">
    <property type="component" value="Chromosome"/>
</dbReference>
<dbReference type="RefSeq" id="WP_129891975.1">
    <property type="nucleotide sequence ID" value="NZ_CP035758.1"/>
</dbReference>
<feature type="region of interest" description="Disordered" evidence="1">
    <location>
        <begin position="142"/>
        <end position="202"/>
    </location>
</feature>
<dbReference type="EMBL" id="CP035758">
    <property type="protein sequence ID" value="QBD80913.1"/>
    <property type="molecule type" value="Genomic_DNA"/>
</dbReference>
<protein>
    <submittedName>
        <fullName evidence="3">Uncharacterized protein</fullName>
    </submittedName>
</protein>
<proteinExistence type="predicted"/>
<evidence type="ECO:0000256" key="1">
    <source>
        <dbReference type="SAM" id="MobiDB-lite"/>
    </source>
</evidence>
<name>A0A4P6JZJ1_KTERU</name>
<keyword evidence="4" id="KW-1185">Reference proteome</keyword>
<evidence type="ECO:0000313" key="4">
    <source>
        <dbReference type="Proteomes" id="UP000290365"/>
    </source>
</evidence>
<feature type="chain" id="PRO_5020246881" evidence="2">
    <location>
        <begin position="30"/>
        <end position="202"/>
    </location>
</feature>
<gene>
    <name evidence="3" type="ORF">EPA93_35070</name>
</gene>